<dbReference type="PANTHER" id="PTHR23359">
    <property type="entry name" value="NUCLEOTIDE KINASE"/>
    <property type="match status" value="1"/>
</dbReference>
<dbReference type="Gene3D" id="3.40.50.300">
    <property type="entry name" value="P-loop containing nucleotide triphosphate hydrolases"/>
    <property type="match status" value="1"/>
</dbReference>
<keyword evidence="4 5" id="KW-0418">Kinase</keyword>
<dbReference type="InterPro" id="IPR027417">
    <property type="entry name" value="P-loop_NTPase"/>
</dbReference>
<dbReference type="GO" id="GO:0005737">
    <property type="term" value="C:cytoplasm"/>
    <property type="evidence" value="ECO:0007669"/>
    <property type="project" value="UniProtKB-SubCell"/>
</dbReference>
<evidence type="ECO:0000313" key="8">
    <source>
        <dbReference type="Proteomes" id="UP000294543"/>
    </source>
</evidence>
<keyword evidence="3 6" id="KW-0547">Nucleotide-binding</keyword>
<evidence type="ECO:0000256" key="1">
    <source>
        <dbReference type="ARBA" id="ARBA00022679"/>
    </source>
</evidence>
<name>A0A4R4WAE7_9ACTN</name>
<evidence type="ECO:0000256" key="4">
    <source>
        <dbReference type="ARBA" id="ARBA00022777"/>
    </source>
</evidence>
<accession>A0A4R4WAE7</accession>
<dbReference type="AlphaFoldDB" id="A0A4R4WAE7"/>
<comment type="subcellular location">
    <subcellularLocation>
        <location evidence="6">Cytoplasm</location>
    </subcellularLocation>
</comment>
<keyword evidence="2" id="KW-0545">Nucleotide biosynthesis</keyword>
<keyword evidence="1 5" id="KW-0808">Transferase</keyword>
<dbReference type="CDD" id="cd01428">
    <property type="entry name" value="ADK"/>
    <property type="match status" value="1"/>
</dbReference>
<evidence type="ECO:0000256" key="3">
    <source>
        <dbReference type="ARBA" id="ARBA00022741"/>
    </source>
</evidence>
<keyword evidence="6" id="KW-0067">ATP-binding</keyword>
<evidence type="ECO:0000313" key="7">
    <source>
        <dbReference type="EMBL" id="TDD15101.1"/>
    </source>
</evidence>
<comment type="catalytic activity">
    <reaction evidence="6">
        <text>AMP + ATP = 2 ADP</text>
        <dbReference type="Rhea" id="RHEA:12973"/>
        <dbReference type="ChEBI" id="CHEBI:30616"/>
        <dbReference type="ChEBI" id="CHEBI:456215"/>
        <dbReference type="ChEBI" id="CHEBI:456216"/>
        <dbReference type="EC" id="2.7.4.3"/>
    </reaction>
</comment>
<comment type="subunit">
    <text evidence="6">Monomer.</text>
</comment>
<reference evidence="7 8" key="1">
    <citation type="submission" date="2019-03" db="EMBL/GenBank/DDBJ databases">
        <title>Draft genome sequences of novel Actinobacteria.</title>
        <authorList>
            <person name="Sahin N."/>
            <person name="Ay H."/>
            <person name="Saygin H."/>
        </authorList>
    </citation>
    <scope>NUCLEOTIDE SEQUENCE [LARGE SCALE GENOMIC DNA]</scope>
    <source>
        <strain evidence="7 8">KC712</strain>
    </source>
</reference>
<dbReference type="InterPro" id="IPR000850">
    <property type="entry name" value="Adenylat/UMP-CMP_kin"/>
</dbReference>
<organism evidence="7 8">
    <name type="scientific">Nonomuraea diastatica</name>
    <dbReference type="NCBI Taxonomy" id="1848329"/>
    <lineage>
        <taxon>Bacteria</taxon>
        <taxon>Bacillati</taxon>
        <taxon>Actinomycetota</taxon>
        <taxon>Actinomycetes</taxon>
        <taxon>Streptosporangiales</taxon>
        <taxon>Streptosporangiaceae</taxon>
        <taxon>Nonomuraea</taxon>
    </lineage>
</organism>
<dbReference type="EC" id="2.7.4.3" evidence="6"/>
<sequence length="230" mass="24954">MAQVSTGVGEADLPFVIVLGPPASGKSTLVREILAAHAAFRRFVVRHQLARERSNGTQLWESIKKSTEKGGWIPDALIIELFTRQLRAYPSARMVLQGLPANGAQAVMVRDLIEAHGVRTKLVLYLDASDSVCTMRMRHRMVCVTCDDGRAPASAAPGAPDRCVTCRGLLERRPDDNEPGFSQRLRTHRRNISGIFAAFQPEEITVLDATATPAAVAASARAALQALACR</sequence>
<evidence type="ECO:0000256" key="2">
    <source>
        <dbReference type="ARBA" id="ARBA00022727"/>
    </source>
</evidence>
<dbReference type="GO" id="GO:0005524">
    <property type="term" value="F:ATP binding"/>
    <property type="evidence" value="ECO:0007669"/>
    <property type="project" value="UniProtKB-KW"/>
</dbReference>
<dbReference type="GO" id="GO:0004017">
    <property type="term" value="F:AMP kinase activity"/>
    <property type="evidence" value="ECO:0007669"/>
    <property type="project" value="UniProtKB-EC"/>
</dbReference>
<dbReference type="Pfam" id="PF00406">
    <property type="entry name" value="ADK"/>
    <property type="match status" value="1"/>
</dbReference>
<evidence type="ECO:0000256" key="5">
    <source>
        <dbReference type="RuleBase" id="RU003330"/>
    </source>
</evidence>
<dbReference type="PRINTS" id="PR00094">
    <property type="entry name" value="ADENYLTKNASE"/>
</dbReference>
<proteinExistence type="inferred from homology"/>
<dbReference type="EMBL" id="SMKP01000132">
    <property type="protein sequence ID" value="TDD15101.1"/>
    <property type="molecule type" value="Genomic_DNA"/>
</dbReference>
<dbReference type="SUPFAM" id="SSF52540">
    <property type="entry name" value="P-loop containing nucleoside triphosphate hydrolases"/>
    <property type="match status" value="1"/>
</dbReference>
<evidence type="ECO:0000256" key="6">
    <source>
        <dbReference type="RuleBase" id="RU003331"/>
    </source>
</evidence>
<keyword evidence="8" id="KW-1185">Reference proteome</keyword>
<comment type="similarity">
    <text evidence="5">Belongs to the adenylate kinase family.</text>
</comment>
<protein>
    <recommendedName>
        <fullName evidence="6">Adenylate kinase</fullName>
        <ecNumber evidence="6">2.7.4.3</ecNumber>
    </recommendedName>
</protein>
<dbReference type="Proteomes" id="UP000294543">
    <property type="component" value="Unassembled WGS sequence"/>
</dbReference>
<dbReference type="RefSeq" id="WP_132515357.1">
    <property type="nucleotide sequence ID" value="NZ_SMKP01000132.1"/>
</dbReference>
<comment type="caution">
    <text evidence="7">The sequence shown here is derived from an EMBL/GenBank/DDBJ whole genome shotgun (WGS) entry which is preliminary data.</text>
</comment>
<dbReference type="OrthoDB" id="9805030at2"/>
<gene>
    <name evidence="7" type="ORF">E1294_35515</name>
</gene>